<keyword evidence="3" id="KW-0575">Peroxidase</keyword>
<dbReference type="PANTHER" id="PTHR11903">
    <property type="entry name" value="PROSTAGLANDIN G/H SYNTHASE"/>
    <property type="match status" value="1"/>
</dbReference>
<evidence type="ECO:0000256" key="1">
    <source>
        <dbReference type="ARBA" id="ARBA00001970"/>
    </source>
</evidence>
<dbReference type="AlphaFoldDB" id="A0A2P2LZ37"/>
<dbReference type="Pfam" id="PF03098">
    <property type="entry name" value="An_peroxidase"/>
    <property type="match status" value="1"/>
</dbReference>
<accession>A0A2P2LZ37</accession>
<keyword evidence="4 13" id="KW-0349">Heme</keyword>
<evidence type="ECO:0000256" key="12">
    <source>
        <dbReference type="ARBA" id="ARBA00023160"/>
    </source>
</evidence>
<evidence type="ECO:0000256" key="13">
    <source>
        <dbReference type="PIRSR" id="PIRSR619791-2"/>
    </source>
</evidence>
<reference evidence="14" key="1">
    <citation type="submission" date="2018-02" db="EMBL/GenBank/DDBJ databases">
        <title>Rhizophora mucronata_Transcriptome.</title>
        <authorList>
            <person name="Meera S.P."/>
            <person name="Sreeshan A."/>
            <person name="Augustine A."/>
        </authorList>
    </citation>
    <scope>NUCLEOTIDE SEQUENCE</scope>
    <source>
        <tissue evidence="14">Leaf</tissue>
    </source>
</reference>
<dbReference type="InterPro" id="IPR034815">
    <property type="entry name" value="A_dioxygenase"/>
</dbReference>
<keyword evidence="5 13" id="KW-0479">Metal-binding</keyword>
<dbReference type="PANTHER" id="PTHR11903:SF25">
    <property type="entry name" value="ALPHA-DIOXYGENASE 2"/>
    <property type="match status" value="1"/>
</dbReference>
<proteinExistence type="predicted"/>
<evidence type="ECO:0000256" key="11">
    <source>
        <dbReference type="ARBA" id="ARBA00023098"/>
    </source>
</evidence>
<dbReference type="SUPFAM" id="SSF48113">
    <property type="entry name" value="Heme-dependent peroxidases"/>
    <property type="match status" value="1"/>
</dbReference>
<dbReference type="GO" id="GO:0020037">
    <property type="term" value="F:heme binding"/>
    <property type="evidence" value="ECO:0007669"/>
    <property type="project" value="InterPro"/>
</dbReference>
<evidence type="ECO:0000256" key="8">
    <source>
        <dbReference type="ARBA" id="ARBA00022964"/>
    </source>
</evidence>
<sequence>MSFCPCTSPFFHPQLKHAVTRMTFLDTILFHVVHSVDKLGSWHKLPVFMGLLYLQIGRRLRQRYNLLHVGETAGQKYAIQSQTGATGAATDDHSTGDDMLRSHGRFFGRNMPPATSSYGLLDPHPTLVADRLLARKTVVDNGKQFNMIACSWIQFMVHDWVDHMEDTKQQVEIRAPEEIADGCPPKSFKFYKTKEVATGSPVLKTRYLNRRTPWWDGSVIYGNDGDGKRRVRTFNDGKLKIAGDGLLEHDEKGIPILGDVRNIWAGLSVLQALFVEEHNAGHYPDFDDDKLYHHARLVTAAVMAKIHTIDWTVELLKTNTLLAGMRINWYGILGKKFKDTFGHIAGPKLSGLVGSRKPRNHGVPYSLTEEFVSVYRMHSLLPDIFILRDIKSTTSEYECPPVLAEIPMMELAGNEGERRLSRIGTKQMLVSMGHQACGALTLWNYPSWTRDHLFLPDDINGEDRPDPVDLAALEIYRDRERGVARYNEFRRNLLMIPISKWGDLTDDEEVTAALQEVYGDDVEKLDLLVGLHAEKKIKGFAISETAFFIFLLMATRRLEADPLFTTNFNSETYTKNGLEWVNKTESLKDVIDHHFLGMTKKWMRSSSAFSVWDLQPNGTNCIPLYLRPAT</sequence>
<keyword evidence="2" id="KW-0444">Lipid biosynthesis</keyword>
<evidence type="ECO:0000256" key="9">
    <source>
        <dbReference type="ARBA" id="ARBA00023002"/>
    </source>
</evidence>
<dbReference type="EMBL" id="GGEC01042756">
    <property type="protein sequence ID" value="MBX23240.1"/>
    <property type="molecule type" value="Transcribed_RNA"/>
</dbReference>
<keyword evidence="12" id="KW-0275">Fatty acid biosynthesis</keyword>
<evidence type="ECO:0000256" key="10">
    <source>
        <dbReference type="ARBA" id="ARBA00023004"/>
    </source>
</evidence>
<dbReference type="PROSITE" id="PS50292">
    <property type="entry name" value="PEROXIDASE_3"/>
    <property type="match status" value="1"/>
</dbReference>
<dbReference type="InterPro" id="IPR019791">
    <property type="entry name" value="Haem_peroxidase_animal"/>
</dbReference>
<evidence type="ECO:0000256" key="4">
    <source>
        <dbReference type="ARBA" id="ARBA00022617"/>
    </source>
</evidence>
<keyword evidence="8 14" id="KW-0223">Dioxygenase</keyword>
<name>A0A2P2LZ37_RHIMU</name>
<organism evidence="14">
    <name type="scientific">Rhizophora mucronata</name>
    <name type="common">Asiatic mangrove</name>
    <dbReference type="NCBI Taxonomy" id="61149"/>
    <lineage>
        <taxon>Eukaryota</taxon>
        <taxon>Viridiplantae</taxon>
        <taxon>Streptophyta</taxon>
        <taxon>Embryophyta</taxon>
        <taxon>Tracheophyta</taxon>
        <taxon>Spermatophyta</taxon>
        <taxon>Magnoliopsida</taxon>
        <taxon>eudicotyledons</taxon>
        <taxon>Gunneridae</taxon>
        <taxon>Pentapetalae</taxon>
        <taxon>rosids</taxon>
        <taxon>fabids</taxon>
        <taxon>Malpighiales</taxon>
        <taxon>Rhizophoraceae</taxon>
        <taxon>Rhizophora</taxon>
    </lineage>
</organism>
<evidence type="ECO:0000256" key="2">
    <source>
        <dbReference type="ARBA" id="ARBA00022516"/>
    </source>
</evidence>
<keyword evidence="7" id="KW-0276">Fatty acid metabolism</keyword>
<evidence type="ECO:0000256" key="5">
    <source>
        <dbReference type="ARBA" id="ARBA00022723"/>
    </source>
</evidence>
<keyword evidence="10 13" id="KW-0408">Iron</keyword>
<protein>
    <submittedName>
        <fullName evidence="14">Alpha-dioxygenase 2</fullName>
    </submittedName>
</protein>
<keyword evidence="11" id="KW-0443">Lipid metabolism</keyword>
<comment type="cofactor">
    <cofactor evidence="1">
        <name>heme b</name>
        <dbReference type="ChEBI" id="CHEBI:60344"/>
    </cofactor>
</comment>
<dbReference type="GO" id="GO:0004601">
    <property type="term" value="F:peroxidase activity"/>
    <property type="evidence" value="ECO:0007669"/>
    <property type="project" value="UniProtKB-KW"/>
</dbReference>
<evidence type="ECO:0000313" key="14">
    <source>
        <dbReference type="EMBL" id="MBX23240.1"/>
    </source>
</evidence>
<evidence type="ECO:0000256" key="3">
    <source>
        <dbReference type="ARBA" id="ARBA00022559"/>
    </source>
</evidence>
<evidence type="ECO:0000256" key="6">
    <source>
        <dbReference type="ARBA" id="ARBA00022767"/>
    </source>
</evidence>
<dbReference type="Gene3D" id="1.10.640.10">
    <property type="entry name" value="Haem peroxidase domain superfamily, animal type"/>
    <property type="match status" value="1"/>
</dbReference>
<dbReference type="GO" id="GO:0031408">
    <property type="term" value="P:oxylipin biosynthetic process"/>
    <property type="evidence" value="ECO:0007669"/>
    <property type="project" value="UniProtKB-KW"/>
</dbReference>
<keyword evidence="6" id="KW-0925">Oxylipin biosynthesis</keyword>
<dbReference type="CDD" id="cd09818">
    <property type="entry name" value="PIOX_like"/>
    <property type="match status" value="1"/>
</dbReference>
<dbReference type="GO" id="GO:0016702">
    <property type="term" value="F:oxidoreductase activity, acting on single donors with incorporation of molecular oxygen, incorporation of two atoms of oxygen"/>
    <property type="evidence" value="ECO:0007669"/>
    <property type="project" value="TreeGrafter"/>
</dbReference>
<dbReference type="InterPro" id="IPR037120">
    <property type="entry name" value="Haem_peroxidase_sf_animal"/>
</dbReference>
<dbReference type="InterPro" id="IPR010255">
    <property type="entry name" value="Haem_peroxidase_sf"/>
</dbReference>
<dbReference type="GO" id="GO:0006633">
    <property type="term" value="P:fatty acid biosynthetic process"/>
    <property type="evidence" value="ECO:0007669"/>
    <property type="project" value="UniProtKB-KW"/>
</dbReference>
<evidence type="ECO:0000256" key="7">
    <source>
        <dbReference type="ARBA" id="ARBA00022832"/>
    </source>
</evidence>
<keyword evidence="9" id="KW-0560">Oxidoreductase</keyword>
<dbReference type="GO" id="GO:0046872">
    <property type="term" value="F:metal ion binding"/>
    <property type="evidence" value="ECO:0007669"/>
    <property type="project" value="UniProtKB-KW"/>
</dbReference>
<feature type="binding site" description="axial binding residue" evidence="13">
    <location>
        <position position="361"/>
    </location>
    <ligand>
        <name>heme b</name>
        <dbReference type="ChEBI" id="CHEBI:60344"/>
    </ligand>
    <ligandPart>
        <name>Fe</name>
        <dbReference type="ChEBI" id="CHEBI:18248"/>
    </ligandPart>
</feature>
<dbReference type="GO" id="GO:0006979">
    <property type="term" value="P:response to oxidative stress"/>
    <property type="evidence" value="ECO:0007669"/>
    <property type="project" value="InterPro"/>
</dbReference>
<dbReference type="InterPro" id="IPR050783">
    <property type="entry name" value="Oxylipin_biosynth_metab"/>
</dbReference>